<dbReference type="AlphaFoldDB" id="A0A2V0Q634"/>
<keyword evidence="1" id="KW-0067">ATP-binding</keyword>
<evidence type="ECO:0000313" key="1">
    <source>
        <dbReference type="EMBL" id="GBH07971.1"/>
    </source>
</evidence>
<gene>
    <name evidence="1" type="ORF">KPSA1_01335</name>
</gene>
<keyword evidence="1" id="KW-0378">Hydrolase</keyword>
<sequence length="107" mass="12126">MPVAGIWRNPDNVSRTNFLTRATFLLHVADTRCDDQRLPEWMGVPRSSCAGFEGYRAAADACRQFSLEQTINAHRARKGFRRASNRRLRAVRGYADFAGGLRLCSHK</sequence>
<evidence type="ECO:0000313" key="2">
    <source>
        <dbReference type="Proteomes" id="UP000247480"/>
    </source>
</evidence>
<dbReference type="Proteomes" id="UP000247480">
    <property type="component" value="Unassembled WGS sequence"/>
</dbReference>
<dbReference type="GO" id="GO:0004386">
    <property type="term" value="F:helicase activity"/>
    <property type="evidence" value="ECO:0007669"/>
    <property type="project" value="UniProtKB-KW"/>
</dbReference>
<protein>
    <submittedName>
        <fullName evidence="1">HrpA-like RNA helicase</fullName>
    </submittedName>
</protein>
<accession>A0A2V0Q634</accession>
<dbReference type="EMBL" id="BGJZ01000064">
    <property type="protein sequence ID" value="GBH07971.1"/>
    <property type="molecule type" value="Genomic_DNA"/>
</dbReference>
<keyword evidence="1" id="KW-0347">Helicase</keyword>
<comment type="caution">
    <text evidence="1">The sequence shown here is derived from an EMBL/GenBank/DDBJ whole genome shotgun (WGS) entry which is preliminary data.</text>
</comment>
<keyword evidence="1" id="KW-0547">Nucleotide-binding</keyword>
<organism evidence="1 2">
    <name type="scientific">Pseudomonas syringae pv. actinidiae</name>
    <dbReference type="NCBI Taxonomy" id="103796"/>
    <lineage>
        <taxon>Bacteria</taxon>
        <taxon>Pseudomonadati</taxon>
        <taxon>Pseudomonadota</taxon>
        <taxon>Gammaproteobacteria</taxon>
        <taxon>Pseudomonadales</taxon>
        <taxon>Pseudomonadaceae</taxon>
        <taxon>Pseudomonas</taxon>
        <taxon>Pseudomonas syringae</taxon>
    </lineage>
</organism>
<reference evidence="1 2" key="1">
    <citation type="submission" date="2018-04" db="EMBL/GenBank/DDBJ databases">
        <title>Draft genome sequence of Pseudomonas syringae pv. actinidiae biovar 1 strains isolated from kiwifruit in Kagawa prefecture.</title>
        <authorList>
            <person name="Tabuchi M."/>
            <person name="Saito M."/>
            <person name="Fujiwara S."/>
            <person name="Sasa N."/>
            <person name="Akimitsu K."/>
            <person name="Gomi K."/>
            <person name="Konishi-Sugita S."/>
            <person name="Hamano K."/>
            <person name="Kataoka I."/>
        </authorList>
    </citation>
    <scope>NUCLEOTIDE SEQUENCE [LARGE SCALE GENOMIC DNA]</scope>
    <source>
        <strain evidence="1 2">MAFF212206</strain>
    </source>
</reference>
<proteinExistence type="predicted"/>
<name>A0A2V0Q634_PSESF</name>